<gene>
    <name evidence="2" type="ORF">GCM10010982_17760</name>
</gene>
<keyword evidence="1" id="KW-0732">Signal</keyword>
<reference evidence="2" key="1">
    <citation type="journal article" date="2014" name="Int. J. Syst. Evol. Microbiol.">
        <title>Complete genome sequence of Corynebacterium casei LMG S-19264T (=DSM 44701T), isolated from a smear-ripened cheese.</title>
        <authorList>
            <consortium name="US DOE Joint Genome Institute (JGI-PGF)"/>
            <person name="Walter F."/>
            <person name="Albersmeier A."/>
            <person name="Kalinowski J."/>
            <person name="Ruckert C."/>
        </authorList>
    </citation>
    <scope>NUCLEOTIDE SEQUENCE</scope>
    <source>
        <strain evidence="2">CGMCC 1.7086</strain>
    </source>
</reference>
<accession>A0A917YW21</accession>
<organism evidence="2 3">
    <name type="scientific">Bowmanella pacifica</name>
    <dbReference type="NCBI Taxonomy" id="502051"/>
    <lineage>
        <taxon>Bacteria</taxon>
        <taxon>Pseudomonadati</taxon>
        <taxon>Pseudomonadota</taxon>
        <taxon>Gammaproteobacteria</taxon>
        <taxon>Alteromonadales</taxon>
        <taxon>Alteromonadaceae</taxon>
        <taxon>Bowmanella</taxon>
    </lineage>
</organism>
<dbReference type="PROSITE" id="PS51257">
    <property type="entry name" value="PROKAR_LIPOPROTEIN"/>
    <property type="match status" value="1"/>
</dbReference>
<feature type="chain" id="PRO_5037203730" description="Lipoprotein" evidence="1">
    <location>
        <begin position="21"/>
        <end position="86"/>
    </location>
</feature>
<keyword evidence="3" id="KW-1185">Reference proteome</keyword>
<protein>
    <recommendedName>
        <fullName evidence="4">Lipoprotein</fullName>
    </recommendedName>
</protein>
<dbReference type="EMBL" id="BMLS01000002">
    <property type="protein sequence ID" value="GGO68560.1"/>
    <property type="molecule type" value="Genomic_DNA"/>
</dbReference>
<dbReference type="RefSeq" id="WP_188693398.1">
    <property type="nucleotide sequence ID" value="NZ_BMLS01000002.1"/>
</dbReference>
<dbReference type="AlphaFoldDB" id="A0A917YW21"/>
<evidence type="ECO:0008006" key="4">
    <source>
        <dbReference type="Google" id="ProtNLM"/>
    </source>
</evidence>
<evidence type="ECO:0000256" key="1">
    <source>
        <dbReference type="SAM" id="SignalP"/>
    </source>
</evidence>
<evidence type="ECO:0000313" key="3">
    <source>
        <dbReference type="Proteomes" id="UP000606935"/>
    </source>
</evidence>
<dbReference type="Proteomes" id="UP000606935">
    <property type="component" value="Unassembled WGS sequence"/>
</dbReference>
<evidence type="ECO:0000313" key="2">
    <source>
        <dbReference type="EMBL" id="GGO68560.1"/>
    </source>
</evidence>
<proteinExistence type="predicted"/>
<comment type="caution">
    <text evidence="2">The sequence shown here is derived from an EMBL/GenBank/DDBJ whole genome shotgun (WGS) entry which is preliminary data.</text>
</comment>
<name>A0A917YW21_9ALTE</name>
<sequence length="86" mass="9990">MKILFTLTSVVLLSACVSQAEREYMQQMGIDMNPCNGHLQDQYEVSIQLDDDTPMVSSIKSHCEPEIIEIQTEFEKENRDPAKRRW</sequence>
<feature type="signal peptide" evidence="1">
    <location>
        <begin position="1"/>
        <end position="20"/>
    </location>
</feature>
<reference evidence="2" key="2">
    <citation type="submission" date="2020-09" db="EMBL/GenBank/DDBJ databases">
        <authorList>
            <person name="Sun Q."/>
            <person name="Zhou Y."/>
        </authorList>
    </citation>
    <scope>NUCLEOTIDE SEQUENCE</scope>
    <source>
        <strain evidence="2">CGMCC 1.7086</strain>
    </source>
</reference>